<keyword evidence="2" id="KW-0547">Nucleotide-binding</keyword>
<dbReference type="AlphaFoldDB" id="A0A914NKX0"/>
<sequence>MQTQPERVIYEIKRLIGRKYDDPSVQEFIKKCSYNIVRGQNGDAVVKVEQKEWYFSVMT</sequence>
<keyword evidence="4" id="KW-1185">Reference proteome</keyword>
<dbReference type="Pfam" id="PF00012">
    <property type="entry name" value="HSP70"/>
    <property type="match status" value="1"/>
</dbReference>
<organism evidence="4 5">
    <name type="scientific">Meloidogyne incognita</name>
    <name type="common">Southern root-knot nematode worm</name>
    <name type="synonym">Oxyuris incognita</name>
    <dbReference type="NCBI Taxonomy" id="6306"/>
    <lineage>
        <taxon>Eukaryota</taxon>
        <taxon>Metazoa</taxon>
        <taxon>Ecdysozoa</taxon>
        <taxon>Nematoda</taxon>
        <taxon>Chromadorea</taxon>
        <taxon>Rhabditida</taxon>
        <taxon>Tylenchina</taxon>
        <taxon>Tylenchomorpha</taxon>
        <taxon>Tylenchoidea</taxon>
        <taxon>Meloidogynidae</taxon>
        <taxon>Meloidogyninae</taxon>
        <taxon>Meloidogyne</taxon>
        <taxon>Meloidogyne incognita group</taxon>
    </lineage>
</organism>
<evidence type="ECO:0000256" key="2">
    <source>
        <dbReference type="ARBA" id="ARBA00022741"/>
    </source>
</evidence>
<evidence type="ECO:0000256" key="3">
    <source>
        <dbReference type="ARBA" id="ARBA00022840"/>
    </source>
</evidence>
<dbReference type="GO" id="GO:0140662">
    <property type="term" value="F:ATP-dependent protein folding chaperone"/>
    <property type="evidence" value="ECO:0007669"/>
    <property type="project" value="InterPro"/>
</dbReference>
<protein>
    <submittedName>
        <fullName evidence="5">Uncharacterized protein</fullName>
    </submittedName>
</protein>
<dbReference type="Gene3D" id="3.30.30.30">
    <property type="match status" value="1"/>
</dbReference>
<dbReference type="GO" id="GO:0005524">
    <property type="term" value="F:ATP binding"/>
    <property type="evidence" value="ECO:0007669"/>
    <property type="project" value="UniProtKB-KW"/>
</dbReference>
<name>A0A914NKX0_MELIC</name>
<dbReference type="InterPro" id="IPR013126">
    <property type="entry name" value="Hsp_70_fam"/>
</dbReference>
<evidence type="ECO:0000313" key="4">
    <source>
        <dbReference type="Proteomes" id="UP000887563"/>
    </source>
</evidence>
<dbReference type="FunFam" id="3.30.30.30:FF:000003">
    <property type="entry name" value="Heat shock protein 9"/>
    <property type="match status" value="1"/>
</dbReference>
<accession>A0A914NKX0</accession>
<evidence type="ECO:0000313" key="5">
    <source>
        <dbReference type="WBParaSite" id="Minc3s05578g38473"/>
    </source>
</evidence>
<dbReference type="WBParaSite" id="Minc3s05578g38473">
    <property type="protein sequence ID" value="Minc3s05578g38473"/>
    <property type="gene ID" value="Minc3s05578g38473"/>
</dbReference>
<dbReference type="SUPFAM" id="SSF53067">
    <property type="entry name" value="Actin-like ATPase domain"/>
    <property type="match status" value="1"/>
</dbReference>
<comment type="similarity">
    <text evidence="1">Belongs to the heat shock protein 70 family.</text>
</comment>
<keyword evidence="3" id="KW-0067">ATP-binding</keyword>
<proteinExistence type="inferred from homology"/>
<dbReference type="InterPro" id="IPR043129">
    <property type="entry name" value="ATPase_NBD"/>
</dbReference>
<evidence type="ECO:0000256" key="1">
    <source>
        <dbReference type="ARBA" id="ARBA00007381"/>
    </source>
</evidence>
<reference evidence="5" key="1">
    <citation type="submission" date="2022-11" db="UniProtKB">
        <authorList>
            <consortium name="WormBaseParasite"/>
        </authorList>
    </citation>
    <scope>IDENTIFICATION</scope>
</reference>
<dbReference type="Proteomes" id="UP000887563">
    <property type="component" value="Unplaced"/>
</dbReference>